<feature type="transmembrane region" description="Helical" evidence="2">
    <location>
        <begin position="522"/>
        <end position="544"/>
    </location>
</feature>
<feature type="transmembrane region" description="Helical" evidence="2">
    <location>
        <begin position="343"/>
        <end position="361"/>
    </location>
</feature>
<feature type="transmembrane region" description="Helical" evidence="2">
    <location>
        <begin position="128"/>
        <end position="146"/>
    </location>
</feature>
<feature type="transmembrane region" description="Helical" evidence="2">
    <location>
        <begin position="445"/>
        <end position="475"/>
    </location>
</feature>
<dbReference type="EMBL" id="JAPDFL010000001">
    <property type="protein sequence ID" value="MCW1931445.1"/>
    <property type="molecule type" value="Genomic_DNA"/>
</dbReference>
<feature type="transmembrane region" description="Helical" evidence="2">
    <location>
        <begin position="367"/>
        <end position="384"/>
    </location>
</feature>
<name>A0ABT3GV98_9RHOB</name>
<organism evidence="4 5">
    <name type="scientific">Pararhodobacter zhoushanensis</name>
    <dbReference type="NCBI Taxonomy" id="2479545"/>
    <lineage>
        <taxon>Bacteria</taxon>
        <taxon>Pseudomonadati</taxon>
        <taxon>Pseudomonadota</taxon>
        <taxon>Alphaproteobacteria</taxon>
        <taxon>Rhodobacterales</taxon>
        <taxon>Paracoccaceae</taxon>
        <taxon>Pararhodobacter</taxon>
    </lineage>
</organism>
<dbReference type="RefSeq" id="WP_264504557.1">
    <property type="nucleotide sequence ID" value="NZ_JAPDFL010000001.1"/>
</dbReference>
<keyword evidence="1" id="KW-0813">Transport</keyword>
<evidence type="ECO:0000259" key="3">
    <source>
        <dbReference type="Pfam" id="PF06808"/>
    </source>
</evidence>
<sequence>MSDTTARRPLRTVVIAVQAVGAIVLALIGIWVAGFGSFNETLLRVGTYALAAAIATVTVAAVRFDGPKWGRWLWALDIALLAGLALSVTRYFEIGTALETGLYFFSKQDIWVGVIGLIVLLEATRRAFGLPLVIVCLLTLGYALYGDSLPWIFRHGGYSLQQVMQVVWYSFDGVFGGPLSVVVTLILVYIVFGALLEGIGAGPVLLKFAFAATGRFRGGPAHAAIAASGVFGTMSGSVSGNVVGTGVMTIPMIIRRGFPPRYAGGVEAAASAGGQFMPPIMGAVAFIMSDVTGIPYLTICIAALLPALFYYVSLFVAVHLEAVRRGIEPLPKSEIPRIERSDWWMALCFVIPLAVMVTVLLSGRSAAMAGFLAVPIAVVLGFILNPELRRKPMMLLEALRQGGQASAQILVAVASIGIVIGVMNMTGLGLRFAGVIRVIAGDSLFLALVMMMLGSLVLGMGMPTVPAYLIVILVMGPAIEHMGVPMLIAHLFVVYYGVLSAITPPVAIAAFAAAPIARANPVLIGIDACRVALIGFVIPFALVYNPSLSLVIGFDWVSFGWICLRLSLAIWMFSTGFTGVSSARLGMAQRALRLALGFSMLVPDIWVELGATALTLALVAHDTIRRERPVAA</sequence>
<accession>A0ABT3GV98</accession>
<feature type="transmembrane region" description="Helical" evidence="2">
    <location>
        <begin position="487"/>
        <end position="516"/>
    </location>
</feature>
<reference evidence="4 5" key="1">
    <citation type="submission" date="2022-10" db="EMBL/GenBank/DDBJ databases">
        <title>Pararhodobacter sp. nov., isolated from marine algae.</title>
        <authorList>
            <person name="Choi B.J."/>
            <person name="Kim J.M."/>
            <person name="Lee J.K."/>
            <person name="Choi D.G."/>
            <person name="Jeon C.O."/>
        </authorList>
    </citation>
    <scope>NUCLEOTIDE SEQUENCE [LARGE SCALE GENOMIC DNA]</scope>
    <source>
        <strain evidence="4 5">ZQ420</strain>
    </source>
</reference>
<feature type="transmembrane region" description="Helical" evidence="2">
    <location>
        <begin position="74"/>
        <end position="92"/>
    </location>
</feature>
<proteinExistence type="predicted"/>
<gene>
    <name evidence="4" type="ORF">OKW52_03990</name>
</gene>
<comment type="subcellular location">
    <subcellularLocation>
        <location evidence="1">Cell inner membrane</location>
        <topology evidence="1">Multi-pass membrane protein</topology>
    </subcellularLocation>
</comment>
<evidence type="ECO:0000313" key="4">
    <source>
        <dbReference type="EMBL" id="MCW1931445.1"/>
    </source>
</evidence>
<dbReference type="Pfam" id="PF06808">
    <property type="entry name" value="DctM"/>
    <property type="match status" value="1"/>
</dbReference>
<comment type="caution">
    <text evidence="4">The sequence shown here is derived from an EMBL/GenBank/DDBJ whole genome shotgun (WGS) entry which is preliminary data.</text>
</comment>
<feature type="transmembrane region" description="Helical" evidence="2">
    <location>
        <begin position="262"/>
        <end position="288"/>
    </location>
</feature>
<keyword evidence="2" id="KW-0812">Transmembrane</keyword>
<keyword evidence="1" id="KW-0997">Cell inner membrane</keyword>
<feature type="transmembrane region" description="Helical" evidence="2">
    <location>
        <begin position="12"/>
        <end position="33"/>
    </location>
</feature>
<feature type="transmembrane region" description="Helical" evidence="2">
    <location>
        <begin position="104"/>
        <end position="121"/>
    </location>
</feature>
<dbReference type="PANTHER" id="PTHR43849:SF2">
    <property type="entry name" value="BLL3936 PROTEIN"/>
    <property type="match status" value="1"/>
</dbReference>
<dbReference type="PANTHER" id="PTHR43849">
    <property type="entry name" value="BLL3936 PROTEIN"/>
    <property type="match status" value="1"/>
</dbReference>
<dbReference type="InterPro" id="IPR011853">
    <property type="entry name" value="TRAP_DctM-Dct_fused"/>
</dbReference>
<feature type="transmembrane region" description="Helical" evidence="2">
    <location>
        <begin position="45"/>
        <end position="62"/>
    </location>
</feature>
<dbReference type="InterPro" id="IPR010656">
    <property type="entry name" value="DctM"/>
</dbReference>
<feature type="domain" description="TRAP C4-dicarboxylate transport system permease DctM subunit" evidence="3">
    <location>
        <begin position="116"/>
        <end position="554"/>
    </location>
</feature>
<evidence type="ECO:0000313" key="5">
    <source>
        <dbReference type="Proteomes" id="UP001208938"/>
    </source>
</evidence>
<keyword evidence="1" id="KW-1003">Cell membrane</keyword>
<feature type="transmembrane region" description="Helical" evidence="2">
    <location>
        <begin position="556"/>
        <end position="574"/>
    </location>
</feature>
<feature type="transmembrane region" description="Helical" evidence="2">
    <location>
        <begin position="594"/>
        <end position="619"/>
    </location>
</feature>
<keyword evidence="2" id="KW-1133">Transmembrane helix</keyword>
<keyword evidence="5" id="KW-1185">Reference proteome</keyword>
<protein>
    <submittedName>
        <fullName evidence="4">TRAP transporter fused permease subunit</fullName>
    </submittedName>
</protein>
<feature type="transmembrane region" description="Helical" evidence="2">
    <location>
        <begin position="166"/>
        <end position="192"/>
    </location>
</feature>
<keyword evidence="2" id="KW-0472">Membrane</keyword>
<evidence type="ECO:0000256" key="1">
    <source>
        <dbReference type="RuleBase" id="RU369079"/>
    </source>
</evidence>
<evidence type="ECO:0000256" key="2">
    <source>
        <dbReference type="SAM" id="Phobius"/>
    </source>
</evidence>
<comment type="function">
    <text evidence="1">Part of the tripartite ATP-independent periplasmic (TRAP) transport system.</text>
</comment>
<dbReference type="NCBIfam" id="TIGR02123">
    <property type="entry name" value="TRAP_fused"/>
    <property type="match status" value="1"/>
</dbReference>
<dbReference type="Proteomes" id="UP001208938">
    <property type="component" value="Unassembled WGS sequence"/>
</dbReference>
<feature type="transmembrane region" description="Helical" evidence="2">
    <location>
        <begin position="405"/>
        <end position="425"/>
    </location>
</feature>
<feature type="transmembrane region" description="Helical" evidence="2">
    <location>
        <begin position="294"/>
        <end position="322"/>
    </location>
</feature>